<name>A0A6J5FU07_9BURK</name>
<dbReference type="AlphaFoldDB" id="A0A6J5FU07"/>
<dbReference type="RefSeq" id="WP_175158974.1">
    <property type="nucleotide sequence ID" value="NZ_CADIKI010000004.1"/>
</dbReference>
<proteinExistence type="predicted"/>
<dbReference type="EMBL" id="CADIKI010000004">
    <property type="protein sequence ID" value="CAB3784893.1"/>
    <property type="molecule type" value="Genomic_DNA"/>
</dbReference>
<evidence type="ECO:0000313" key="1">
    <source>
        <dbReference type="EMBL" id="CAB3784893.1"/>
    </source>
</evidence>
<reference evidence="1 2" key="1">
    <citation type="submission" date="2020-04" db="EMBL/GenBank/DDBJ databases">
        <authorList>
            <person name="De Canck E."/>
        </authorList>
    </citation>
    <scope>NUCLEOTIDE SEQUENCE [LARGE SCALE GENOMIC DNA]</scope>
    <source>
        <strain evidence="1 2">LMG 27177</strain>
    </source>
</reference>
<sequence length="222" mass="24455">MTNEATGLLAIWSTIASESETDYMHWLTREHVFERVSVPGFRSGRVLKRRGSRPSEYVMLYDLDNADVMSSPGYLERLNDPTPWTRRIMPTLEQFRRGGGVISAQGGNPAGHGGRVAIARFEGALPDSLRGNQGRELVNRLAKNDWIANVQIMTVKNDATSIATQEKSMRRSSEGEFAGLLVIEALDSDSLDRAIALASESGDITPDSFASYDLVFVCTAQQ</sequence>
<keyword evidence="2" id="KW-1185">Reference proteome</keyword>
<protein>
    <submittedName>
        <fullName evidence="1">Uncharacterized protein</fullName>
    </submittedName>
</protein>
<evidence type="ECO:0000313" key="2">
    <source>
        <dbReference type="Proteomes" id="UP000494252"/>
    </source>
</evidence>
<organism evidence="1 2">
    <name type="scientific">Paraburkholderia fynbosensis</name>
    <dbReference type="NCBI Taxonomy" id="1200993"/>
    <lineage>
        <taxon>Bacteria</taxon>
        <taxon>Pseudomonadati</taxon>
        <taxon>Pseudomonadota</taxon>
        <taxon>Betaproteobacteria</taxon>
        <taxon>Burkholderiales</taxon>
        <taxon>Burkholderiaceae</taxon>
        <taxon>Paraburkholderia</taxon>
    </lineage>
</organism>
<dbReference type="Proteomes" id="UP000494252">
    <property type="component" value="Unassembled WGS sequence"/>
</dbReference>
<accession>A0A6J5FU07</accession>
<gene>
    <name evidence="1" type="ORF">LMG27177_01705</name>
</gene>